<dbReference type="EMBL" id="LFYR01000915">
    <property type="protein sequence ID" value="KMZ67299.1"/>
    <property type="molecule type" value="Genomic_DNA"/>
</dbReference>
<dbReference type="FunFam" id="3.30.1390.10:FF:000001">
    <property type="entry name" value="50S ribosomal protein L7/L12"/>
    <property type="match status" value="1"/>
</dbReference>
<dbReference type="GO" id="GO:0005840">
    <property type="term" value="C:ribosome"/>
    <property type="evidence" value="ECO:0007669"/>
    <property type="project" value="UniProtKB-KW"/>
</dbReference>
<evidence type="ECO:0000256" key="3">
    <source>
        <dbReference type="ARBA" id="ARBA00023274"/>
    </source>
</evidence>
<keyword evidence="3" id="KW-0687">Ribonucleoprotein</keyword>
<dbReference type="CDD" id="cd00387">
    <property type="entry name" value="Ribosomal_L7_L12"/>
    <property type="match status" value="1"/>
</dbReference>
<keyword evidence="2 6" id="KW-0689">Ribosomal protein</keyword>
<dbReference type="Pfam" id="PF16320">
    <property type="entry name" value="Ribosomal_L12_N"/>
    <property type="match status" value="1"/>
</dbReference>
<dbReference type="STRING" id="29655.A0A0K9PEB4"/>
<dbReference type="PANTHER" id="PTHR45987">
    <property type="entry name" value="39S RIBOSOMAL PROTEIN L12"/>
    <property type="match status" value="1"/>
</dbReference>
<gene>
    <name evidence="6" type="ORF">ZOSMA_26G00480</name>
</gene>
<comment type="caution">
    <text evidence="6">The sequence shown here is derived from an EMBL/GenBank/DDBJ whole genome shotgun (WGS) entry which is preliminary data.</text>
</comment>
<dbReference type="HAMAP" id="MF_00368">
    <property type="entry name" value="Ribosomal_bL12"/>
    <property type="match status" value="1"/>
</dbReference>
<dbReference type="PANTHER" id="PTHR45987:SF4">
    <property type="entry name" value="LARGE RIBOSOMAL SUBUNIT PROTEIN BL12M"/>
    <property type="match status" value="1"/>
</dbReference>
<evidence type="ECO:0000259" key="5">
    <source>
        <dbReference type="Pfam" id="PF16320"/>
    </source>
</evidence>
<dbReference type="SUPFAM" id="SSF54736">
    <property type="entry name" value="ClpS-like"/>
    <property type="match status" value="1"/>
</dbReference>
<dbReference type="GO" id="GO:0006412">
    <property type="term" value="P:translation"/>
    <property type="evidence" value="ECO:0000318"/>
    <property type="project" value="GO_Central"/>
</dbReference>
<protein>
    <submittedName>
        <fullName evidence="6">Putative 50S ribosomal protein L7/L12</fullName>
    </submittedName>
</protein>
<evidence type="ECO:0000256" key="2">
    <source>
        <dbReference type="ARBA" id="ARBA00022980"/>
    </source>
</evidence>
<dbReference type="Pfam" id="PF00542">
    <property type="entry name" value="Ribosomal_L12"/>
    <property type="match status" value="1"/>
</dbReference>
<reference evidence="7" key="1">
    <citation type="journal article" date="2016" name="Nature">
        <title>The genome of the seagrass Zostera marina reveals angiosperm adaptation to the sea.</title>
        <authorList>
            <person name="Olsen J.L."/>
            <person name="Rouze P."/>
            <person name="Verhelst B."/>
            <person name="Lin Y.-C."/>
            <person name="Bayer T."/>
            <person name="Collen J."/>
            <person name="Dattolo E."/>
            <person name="De Paoli E."/>
            <person name="Dittami S."/>
            <person name="Maumus F."/>
            <person name="Michel G."/>
            <person name="Kersting A."/>
            <person name="Lauritano C."/>
            <person name="Lohaus R."/>
            <person name="Toepel M."/>
            <person name="Tonon T."/>
            <person name="Vanneste K."/>
            <person name="Amirebrahimi M."/>
            <person name="Brakel J."/>
            <person name="Bostroem C."/>
            <person name="Chovatia M."/>
            <person name="Grimwood J."/>
            <person name="Jenkins J.W."/>
            <person name="Jueterbock A."/>
            <person name="Mraz A."/>
            <person name="Stam W.T."/>
            <person name="Tice H."/>
            <person name="Bornberg-Bauer E."/>
            <person name="Green P.J."/>
            <person name="Pearson G.A."/>
            <person name="Procaccini G."/>
            <person name="Duarte C.M."/>
            <person name="Schmutz J."/>
            <person name="Reusch T.B.H."/>
            <person name="Van de Peer Y."/>
        </authorList>
    </citation>
    <scope>NUCLEOTIDE SEQUENCE [LARGE SCALE GENOMIC DNA]</scope>
    <source>
        <strain evidence="7">cv. Finnish</strain>
    </source>
</reference>
<accession>A0A0K9PEB4</accession>
<evidence type="ECO:0000256" key="1">
    <source>
        <dbReference type="ARBA" id="ARBA00007197"/>
    </source>
</evidence>
<dbReference type="OMA" id="NELPIMM"/>
<dbReference type="Proteomes" id="UP000036987">
    <property type="component" value="Unassembled WGS sequence"/>
</dbReference>
<evidence type="ECO:0000259" key="4">
    <source>
        <dbReference type="Pfam" id="PF00542"/>
    </source>
</evidence>
<dbReference type="InterPro" id="IPR000206">
    <property type="entry name" value="Ribosomal_bL12"/>
</dbReference>
<dbReference type="InterPro" id="IPR008932">
    <property type="entry name" value="Ribosomal_bL12_oligo"/>
</dbReference>
<dbReference type="SUPFAM" id="SSF48300">
    <property type="entry name" value="Ribosomal protein L7/12, oligomerisation (N-terminal) domain"/>
    <property type="match status" value="1"/>
</dbReference>
<proteinExistence type="inferred from homology"/>
<dbReference type="GO" id="GO:1990904">
    <property type="term" value="C:ribonucleoprotein complex"/>
    <property type="evidence" value="ECO:0007669"/>
    <property type="project" value="UniProtKB-KW"/>
</dbReference>
<dbReference type="Gene3D" id="3.30.1390.10">
    <property type="match status" value="1"/>
</dbReference>
<keyword evidence="7" id="KW-1185">Reference proteome</keyword>
<evidence type="ECO:0000313" key="7">
    <source>
        <dbReference type="Proteomes" id="UP000036987"/>
    </source>
</evidence>
<organism evidence="6 7">
    <name type="scientific">Zostera marina</name>
    <name type="common">Eelgrass</name>
    <dbReference type="NCBI Taxonomy" id="29655"/>
    <lineage>
        <taxon>Eukaryota</taxon>
        <taxon>Viridiplantae</taxon>
        <taxon>Streptophyta</taxon>
        <taxon>Embryophyta</taxon>
        <taxon>Tracheophyta</taxon>
        <taxon>Spermatophyta</taxon>
        <taxon>Magnoliopsida</taxon>
        <taxon>Liliopsida</taxon>
        <taxon>Zosteraceae</taxon>
        <taxon>Zostera</taxon>
    </lineage>
</organism>
<dbReference type="GO" id="GO:0003729">
    <property type="term" value="F:mRNA binding"/>
    <property type="evidence" value="ECO:0000318"/>
    <property type="project" value="GO_Central"/>
</dbReference>
<dbReference type="OrthoDB" id="250175at2759"/>
<dbReference type="GO" id="GO:0005737">
    <property type="term" value="C:cytoplasm"/>
    <property type="evidence" value="ECO:0007669"/>
    <property type="project" value="UniProtKB-ARBA"/>
</dbReference>
<comment type="similarity">
    <text evidence="1">Belongs to the bacterial ribosomal protein bL12 family.</text>
</comment>
<name>A0A0K9PEB4_ZOSMR</name>
<feature type="domain" description="Large ribosomal subunit protein bL12 oligomerization" evidence="5">
    <location>
        <begin position="58"/>
        <end position="95"/>
    </location>
</feature>
<dbReference type="InterPro" id="IPR036235">
    <property type="entry name" value="Ribosomal_bL12_oligo_N_sf"/>
</dbReference>
<dbReference type="GO" id="GO:0003735">
    <property type="term" value="F:structural constituent of ribosome"/>
    <property type="evidence" value="ECO:0000318"/>
    <property type="project" value="GO_Central"/>
</dbReference>
<evidence type="ECO:0000313" key="6">
    <source>
        <dbReference type="EMBL" id="KMZ67299.1"/>
    </source>
</evidence>
<dbReference type="AlphaFoldDB" id="A0A0K9PEB4"/>
<feature type="domain" description="Large ribosomal subunit protein bL12 C-terminal" evidence="4">
    <location>
        <begin position="127"/>
        <end position="192"/>
    </location>
</feature>
<dbReference type="InterPro" id="IPR013823">
    <property type="entry name" value="Ribosomal_bL12_C"/>
</dbReference>
<dbReference type="Gene3D" id="1.20.5.710">
    <property type="entry name" value="Single helix bin"/>
    <property type="match status" value="1"/>
</dbReference>
<sequence>MRRIHRLISATTADVVRNRNIRFRTLCCNQMNFSSTPESTPSVTKPPIHQQPPTARVSEIVNELASLTLLEVTDLTDILRTKLGVEEMPVMGIVMPGMSIGGGMRGKGNGAGKDSSAVEEKKEKTAFDLKLESFEPASKIKVIKEVRGFTDLGLKEAKELVEKTPTFLKKGITKEEAEKIVEKLAAVGAKVAMI</sequence>
<dbReference type="InterPro" id="IPR014719">
    <property type="entry name" value="Ribosomal_bL12_C/ClpS-like"/>
</dbReference>